<evidence type="ECO:0000313" key="8">
    <source>
        <dbReference type="Proteomes" id="UP000657385"/>
    </source>
</evidence>
<evidence type="ECO:0000256" key="2">
    <source>
        <dbReference type="ARBA" id="ARBA00023125"/>
    </source>
</evidence>
<evidence type="ECO:0000256" key="4">
    <source>
        <dbReference type="PROSITE-ProRule" id="PRU00335"/>
    </source>
</evidence>
<accession>A0A931B5E3</accession>
<evidence type="ECO:0000313" key="7">
    <source>
        <dbReference type="EMBL" id="MBF9070588.1"/>
    </source>
</evidence>
<comment type="caution">
    <text evidence="7">The sequence shown here is derived from an EMBL/GenBank/DDBJ whole genome shotgun (WGS) entry which is preliminary data.</text>
</comment>
<evidence type="ECO:0000256" key="3">
    <source>
        <dbReference type="ARBA" id="ARBA00023163"/>
    </source>
</evidence>
<dbReference type="Gene3D" id="1.10.357.10">
    <property type="entry name" value="Tetracycline Repressor, domain 2"/>
    <property type="match status" value="1"/>
</dbReference>
<feature type="compositionally biased region" description="Low complexity" evidence="5">
    <location>
        <begin position="12"/>
        <end position="36"/>
    </location>
</feature>
<keyword evidence="2 4" id="KW-0238">DNA-binding</keyword>
<dbReference type="PROSITE" id="PS50977">
    <property type="entry name" value="HTH_TETR_2"/>
    <property type="match status" value="1"/>
</dbReference>
<feature type="non-terminal residue" evidence="7">
    <location>
        <position position="250"/>
    </location>
</feature>
<protein>
    <submittedName>
        <fullName evidence="7">TetR/AcrR family transcriptional regulator</fullName>
    </submittedName>
</protein>
<evidence type="ECO:0000259" key="6">
    <source>
        <dbReference type="PROSITE" id="PS50977"/>
    </source>
</evidence>
<dbReference type="AlphaFoldDB" id="A0A931B5E3"/>
<dbReference type="InterPro" id="IPR001647">
    <property type="entry name" value="HTH_TetR"/>
</dbReference>
<dbReference type="SUPFAM" id="SSF46689">
    <property type="entry name" value="Homeodomain-like"/>
    <property type="match status" value="1"/>
</dbReference>
<feature type="region of interest" description="Disordered" evidence="5">
    <location>
        <begin position="1"/>
        <end position="45"/>
    </location>
</feature>
<feature type="compositionally biased region" description="Gly residues" evidence="5">
    <location>
        <begin position="230"/>
        <end position="244"/>
    </location>
</feature>
<sequence>MILDEQDPPAGPDASGPTATATATARGTGTATAMPALTPAQRRRDRERVAAREMILSAALVLARRDGWDAVTMRRLADEIEYSANFAYRYFTGRDDILHALVRDAFARLRDAMAAAGRGAGLDSDGGSTAAGASAGTGADEAAAALRRAGHAYLDFALAEPDLYQLMYGLGGVRVPALDAWAEGQAVGDLIADLLAAAGDPAPERHVLQLWATAHGLVALLAVGRGGGGGGGGAAPRGGGGAGRGPPHPP</sequence>
<dbReference type="SUPFAM" id="SSF48498">
    <property type="entry name" value="Tetracyclin repressor-like, C-terminal domain"/>
    <property type="match status" value="1"/>
</dbReference>
<keyword evidence="8" id="KW-1185">Reference proteome</keyword>
<dbReference type="Pfam" id="PF00440">
    <property type="entry name" value="TetR_N"/>
    <property type="match status" value="1"/>
</dbReference>
<reference evidence="7" key="1">
    <citation type="submission" date="2020-11" db="EMBL/GenBank/DDBJ databases">
        <title>Isolation and identification of active actinomycetes.</title>
        <authorList>
            <person name="Yu B."/>
        </authorList>
    </citation>
    <scope>NUCLEOTIDE SEQUENCE</scope>
    <source>
        <strain evidence="7">NEAU-YB345</strain>
    </source>
</reference>
<keyword evidence="3" id="KW-0804">Transcription</keyword>
<dbReference type="InterPro" id="IPR025996">
    <property type="entry name" value="MT1864/Rv1816-like_C"/>
</dbReference>
<evidence type="ECO:0000256" key="5">
    <source>
        <dbReference type="SAM" id="MobiDB-lite"/>
    </source>
</evidence>
<dbReference type="EMBL" id="JADPRT010000009">
    <property type="protein sequence ID" value="MBF9070588.1"/>
    <property type="molecule type" value="Genomic_DNA"/>
</dbReference>
<dbReference type="InterPro" id="IPR009057">
    <property type="entry name" value="Homeodomain-like_sf"/>
</dbReference>
<dbReference type="Proteomes" id="UP000657385">
    <property type="component" value="Unassembled WGS sequence"/>
</dbReference>
<gene>
    <name evidence="7" type="ORF">I2501_21430</name>
</gene>
<dbReference type="InterPro" id="IPR036271">
    <property type="entry name" value="Tet_transcr_reg_TetR-rel_C_sf"/>
</dbReference>
<dbReference type="PANTHER" id="PTHR30055:SF234">
    <property type="entry name" value="HTH-TYPE TRANSCRIPTIONAL REGULATOR BETI"/>
    <property type="match status" value="1"/>
</dbReference>
<feature type="region of interest" description="Disordered" evidence="5">
    <location>
        <begin position="230"/>
        <end position="250"/>
    </location>
</feature>
<dbReference type="GO" id="GO:0000976">
    <property type="term" value="F:transcription cis-regulatory region binding"/>
    <property type="evidence" value="ECO:0007669"/>
    <property type="project" value="TreeGrafter"/>
</dbReference>
<dbReference type="InterPro" id="IPR050109">
    <property type="entry name" value="HTH-type_TetR-like_transc_reg"/>
</dbReference>
<dbReference type="RefSeq" id="WP_196195772.1">
    <property type="nucleotide sequence ID" value="NZ_JADPRT010000009.1"/>
</dbReference>
<organism evidence="7 8">
    <name type="scientific">Streptacidiphilus fuscans</name>
    <dbReference type="NCBI Taxonomy" id="2789292"/>
    <lineage>
        <taxon>Bacteria</taxon>
        <taxon>Bacillati</taxon>
        <taxon>Actinomycetota</taxon>
        <taxon>Actinomycetes</taxon>
        <taxon>Kitasatosporales</taxon>
        <taxon>Streptomycetaceae</taxon>
        <taxon>Streptacidiphilus</taxon>
    </lineage>
</organism>
<dbReference type="Pfam" id="PF13305">
    <property type="entry name" value="TetR_C_33"/>
    <property type="match status" value="1"/>
</dbReference>
<feature type="DNA-binding region" description="H-T-H motif" evidence="4">
    <location>
        <begin position="72"/>
        <end position="91"/>
    </location>
</feature>
<keyword evidence="1" id="KW-0805">Transcription regulation</keyword>
<proteinExistence type="predicted"/>
<name>A0A931B5E3_9ACTN</name>
<dbReference type="PANTHER" id="PTHR30055">
    <property type="entry name" value="HTH-TYPE TRANSCRIPTIONAL REGULATOR RUTR"/>
    <property type="match status" value="1"/>
</dbReference>
<evidence type="ECO:0000256" key="1">
    <source>
        <dbReference type="ARBA" id="ARBA00023015"/>
    </source>
</evidence>
<dbReference type="GO" id="GO:0003700">
    <property type="term" value="F:DNA-binding transcription factor activity"/>
    <property type="evidence" value="ECO:0007669"/>
    <property type="project" value="TreeGrafter"/>
</dbReference>
<feature type="domain" description="HTH tetR-type" evidence="6">
    <location>
        <begin position="49"/>
        <end position="109"/>
    </location>
</feature>